<feature type="region of interest" description="Disordered" evidence="1">
    <location>
        <begin position="1"/>
        <end position="30"/>
    </location>
</feature>
<dbReference type="EMBL" id="JAHQIW010002736">
    <property type="protein sequence ID" value="KAJ1356189.1"/>
    <property type="molecule type" value="Genomic_DNA"/>
</dbReference>
<feature type="compositionally biased region" description="Polar residues" evidence="1">
    <location>
        <begin position="19"/>
        <end position="30"/>
    </location>
</feature>
<name>A0AAD5N2I9_PARTN</name>
<keyword evidence="3" id="KW-1185">Reference proteome</keyword>
<evidence type="ECO:0000313" key="2">
    <source>
        <dbReference type="EMBL" id="KAJ1356189.1"/>
    </source>
</evidence>
<protein>
    <submittedName>
        <fullName evidence="2">Uncharacterized protein</fullName>
    </submittedName>
</protein>
<proteinExistence type="predicted"/>
<dbReference type="Proteomes" id="UP001196413">
    <property type="component" value="Unassembled WGS sequence"/>
</dbReference>
<evidence type="ECO:0000256" key="1">
    <source>
        <dbReference type="SAM" id="MobiDB-lite"/>
    </source>
</evidence>
<feature type="compositionally biased region" description="Basic and acidic residues" evidence="1">
    <location>
        <begin position="1"/>
        <end position="18"/>
    </location>
</feature>
<reference evidence="2" key="1">
    <citation type="submission" date="2021-06" db="EMBL/GenBank/DDBJ databases">
        <title>Parelaphostrongylus tenuis whole genome reference sequence.</title>
        <authorList>
            <person name="Garwood T.J."/>
            <person name="Larsen P.A."/>
            <person name="Fountain-Jones N.M."/>
            <person name="Garbe J.R."/>
            <person name="Macchietto M.G."/>
            <person name="Kania S.A."/>
            <person name="Gerhold R.W."/>
            <person name="Richards J.E."/>
            <person name="Wolf T.M."/>
        </authorList>
    </citation>
    <scope>NUCLEOTIDE SEQUENCE</scope>
    <source>
        <strain evidence="2">MNPRO001-30</strain>
        <tissue evidence="2">Meninges</tissue>
    </source>
</reference>
<sequence length="63" mass="6781">MKKKEVDPAAEEAVEKASMDSTSSPKLESAQSFDVVDVGTLVVEISRVLSKHRASSKEEMSGI</sequence>
<dbReference type="AlphaFoldDB" id="A0AAD5N2I9"/>
<comment type="caution">
    <text evidence="2">The sequence shown here is derived from an EMBL/GenBank/DDBJ whole genome shotgun (WGS) entry which is preliminary data.</text>
</comment>
<gene>
    <name evidence="2" type="ORF">KIN20_013857</name>
</gene>
<organism evidence="2 3">
    <name type="scientific">Parelaphostrongylus tenuis</name>
    <name type="common">Meningeal worm</name>
    <dbReference type="NCBI Taxonomy" id="148309"/>
    <lineage>
        <taxon>Eukaryota</taxon>
        <taxon>Metazoa</taxon>
        <taxon>Ecdysozoa</taxon>
        <taxon>Nematoda</taxon>
        <taxon>Chromadorea</taxon>
        <taxon>Rhabditida</taxon>
        <taxon>Rhabditina</taxon>
        <taxon>Rhabditomorpha</taxon>
        <taxon>Strongyloidea</taxon>
        <taxon>Metastrongylidae</taxon>
        <taxon>Parelaphostrongylus</taxon>
    </lineage>
</organism>
<evidence type="ECO:0000313" key="3">
    <source>
        <dbReference type="Proteomes" id="UP001196413"/>
    </source>
</evidence>
<accession>A0AAD5N2I9</accession>